<name>A0ACB7XR95_9ERIC</name>
<keyword evidence="2" id="KW-1185">Reference proteome</keyword>
<sequence>MGITGGLVRNVFSKSRSVGTLESNVKSSGLEKRRWRSSVRSYLCGDEYNSVMAEEDSASVKSSEVTFTKAMQESSEGTITQTAVEESEATVTQPQPEEFNDTGEIQSQEENLPEEKQYSTAKQFRQEDAAIVIQTAFRTYQARHGNGGIDSSKQQEIVGGGGSPSRESPGTSIEVQTGNSTKVFSTQEEVMAFHHRLQQKARTTALKLKEEWDDSTVSSNISKMRIQNRLEATTRRERALAYAFSQQLRICTKKKQNRSDGSGTNSNMGWSWLERWMATRIPETSSFESFAMNQIEPVDINQRPVVNRKVFDAGWEEKESCGSNEVSIQIERFSSVYDSKEKDGLKPTKNRLKAARSISKRKTVPSYYNCPREHSKATKKDCPREEEKDKKHKQKQEVSKREITCKDAATQLSPDVKTSSSS</sequence>
<dbReference type="EMBL" id="CM037151">
    <property type="protein sequence ID" value="KAH7843481.1"/>
    <property type="molecule type" value="Genomic_DNA"/>
</dbReference>
<gene>
    <name evidence="1" type="ORF">Vadar_017138</name>
</gene>
<protein>
    <submittedName>
        <fullName evidence="1">Uncharacterized protein</fullName>
    </submittedName>
</protein>
<proteinExistence type="predicted"/>
<comment type="caution">
    <text evidence="1">The sequence shown here is derived from an EMBL/GenBank/DDBJ whole genome shotgun (WGS) entry which is preliminary data.</text>
</comment>
<accession>A0ACB7XR95</accession>
<organism evidence="1 2">
    <name type="scientific">Vaccinium darrowii</name>
    <dbReference type="NCBI Taxonomy" id="229202"/>
    <lineage>
        <taxon>Eukaryota</taxon>
        <taxon>Viridiplantae</taxon>
        <taxon>Streptophyta</taxon>
        <taxon>Embryophyta</taxon>
        <taxon>Tracheophyta</taxon>
        <taxon>Spermatophyta</taxon>
        <taxon>Magnoliopsida</taxon>
        <taxon>eudicotyledons</taxon>
        <taxon>Gunneridae</taxon>
        <taxon>Pentapetalae</taxon>
        <taxon>asterids</taxon>
        <taxon>Ericales</taxon>
        <taxon>Ericaceae</taxon>
        <taxon>Vaccinioideae</taxon>
        <taxon>Vaccinieae</taxon>
        <taxon>Vaccinium</taxon>
    </lineage>
</organism>
<evidence type="ECO:0000313" key="2">
    <source>
        <dbReference type="Proteomes" id="UP000828048"/>
    </source>
</evidence>
<reference evidence="1 2" key="1">
    <citation type="journal article" date="2021" name="Hortic Res">
        <title>High-quality reference genome and annotation aids understanding of berry development for evergreen blueberry (Vaccinium darrowii).</title>
        <authorList>
            <person name="Yu J."/>
            <person name="Hulse-Kemp A.M."/>
            <person name="Babiker E."/>
            <person name="Staton M."/>
        </authorList>
    </citation>
    <scope>NUCLEOTIDE SEQUENCE [LARGE SCALE GENOMIC DNA]</scope>
    <source>
        <strain evidence="2">cv. NJ 8807/NJ 8810</strain>
        <tissue evidence="1">Young leaf</tissue>
    </source>
</reference>
<evidence type="ECO:0000313" key="1">
    <source>
        <dbReference type="EMBL" id="KAH7843481.1"/>
    </source>
</evidence>
<dbReference type="Proteomes" id="UP000828048">
    <property type="component" value="Chromosome 1"/>
</dbReference>